<dbReference type="InterPro" id="IPR015919">
    <property type="entry name" value="Cadherin-like_sf"/>
</dbReference>
<dbReference type="PROSITE" id="PS50268">
    <property type="entry name" value="CADHERIN_2"/>
    <property type="match status" value="1"/>
</dbReference>
<name>A0ABT8L2B1_9BACT</name>
<dbReference type="RefSeq" id="WP_346756287.1">
    <property type="nucleotide sequence ID" value="NZ_JAUJEB010000001.1"/>
</dbReference>
<evidence type="ECO:0000259" key="1">
    <source>
        <dbReference type="PROSITE" id="PS50268"/>
    </source>
</evidence>
<dbReference type="Proteomes" id="UP001172083">
    <property type="component" value="Unassembled WGS sequence"/>
</dbReference>
<dbReference type="InterPro" id="IPR013783">
    <property type="entry name" value="Ig-like_fold"/>
</dbReference>
<accession>A0ABT8L2B1</accession>
<gene>
    <name evidence="2" type="ORF">QQ020_02785</name>
</gene>
<reference evidence="2" key="1">
    <citation type="submission" date="2023-06" db="EMBL/GenBank/DDBJ databases">
        <title>Genomic of Agaribacillus aureum.</title>
        <authorList>
            <person name="Wang G."/>
        </authorList>
    </citation>
    <scope>NUCLEOTIDE SEQUENCE</scope>
    <source>
        <strain evidence="2">BMA12</strain>
    </source>
</reference>
<proteinExistence type="predicted"/>
<protein>
    <recommendedName>
        <fullName evidence="1">Cadherin domain-containing protein</fullName>
    </recommendedName>
</protein>
<dbReference type="SUPFAM" id="SSF49313">
    <property type="entry name" value="Cadherin-like"/>
    <property type="match status" value="1"/>
</dbReference>
<dbReference type="Gene3D" id="2.60.40.60">
    <property type="entry name" value="Cadherins"/>
    <property type="match status" value="1"/>
</dbReference>
<dbReference type="Gene3D" id="2.60.40.10">
    <property type="entry name" value="Immunoglobulins"/>
    <property type="match status" value="1"/>
</dbReference>
<comment type="caution">
    <text evidence="2">The sequence shown here is derived from an EMBL/GenBank/DDBJ whole genome shotgun (WGS) entry which is preliminary data.</text>
</comment>
<evidence type="ECO:0000313" key="3">
    <source>
        <dbReference type="Proteomes" id="UP001172083"/>
    </source>
</evidence>
<dbReference type="InterPro" id="IPR002126">
    <property type="entry name" value="Cadherin-like_dom"/>
</dbReference>
<organism evidence="2 3">
    <name type="scientific">Agaribacillus aureus</name>
    <dbReference type="NCBI Taxonomy" id="3051825"/>
    <lineage>
        <taxon>Bacteria</taxon>
        <taxon>Pseudomonadati</taxon>
        <taxon>Bacteroidota</taxon>
        <taxon>Cytophagia</taxon>
        <taxon>Cytophagales</taxon>
        <taxon>Splendidivirgaceae</taxon>
        <taxon>Agaribacillus</taxon>
    </lineage>
</organism>
<evidence type="ECO:0000313" key="2">
    <source>
        <dbReference type="EMBL" id="MDN5210950.1"/>
    </source>
</evidence>
<dbReference type="EMBL" id="JAUJEB010000001">
    <property type="protein sequence ID" value="MDN5210950.1"/>
    <property type="molecule type" value="Genomic_DNA"/>
</dbReference>
<keyword evidence="3" id="KW-1185">Reference proteome</keyword>
<feature type="domain" description="Cadherin" evidence="1">
    <location>
        <begin position="284"/>
        <end position="380"/>
    </location>
</feature>
<sequence>MITSHNPDSTITFKDEERGAHGAIPKEKSCLGNKPRSFVPFVLNNIKLTLLLLVVFAGTYNFSAKAQEQEQPQYDLELYKPVFKPIQKNKVESGMELIIKLEASNKKKTDLQYSFSWDFGGNINQEKDEFRWTPGPRDTGIFPIIFTARDPVTDQETNQPAIIEIIEKRYAPSLKVISSSKPLGGFITLNELEEFALIIEASDQNQKDRIHLDYYINNRVGMHFENATFEVNNRRATFIWTPNNDQAKQRTFNITFIAKDETGLVAKNSYQLLVNDIQHPPVFRNPTKNYYIDEDKLLSFSVKATDQDGDPLFYDIQTADIKRGDFAFHHESGKFQWKPNFSYANAKTEYDLIFSASDGVLTDFDTISIRVDPKNYPPKIEPMAEKAVKENSLLVIKLDVEDLNGNEDLSIIAEADFEGFEFDAEKGIFSWTPPFSFVNGFDKRTVTVKFTASDGISEDVERVNIHVYDREDPRKLIKNYQANLELAQEMDRKLSEINYQLEDRVRKKRFWNTFFDVSTVALGAFTGVASSSLVGDSFRQTAAPIGSAMTTLIGLHSILDKVKDKPSELNWKMISLQTNLNRSTNAMVRKYGERPSSETMDNPQFKKDLSEFEKTVTANEIEKDKLLVEYTKLKGN</sequence>